<keyword evidence="3 7" id="KW-0812">Transmembrane</keyword>
<protein>
    <recommendedName>
        <fullName evidence="8">Threonine/serine exporter-like N-terminal domain-containing protein</fullName>
    </recommendedName>
</protein>
<dbReference type="GO" id="GO:0015744">
    <property type="term" value="P:succinate transport"/>
    <property type="evidence" value="ECO:0007669"/>
    <property type="project" value="TreeGrafter"/>
</dbReference>
<dbReference type="InterPro" id="IPR010619">
    <property type="entry name" value="ThrE-like_N"/>
</dbReference>
<dbReference type="InterPro" id="IPR050539">
    <property type="entry name" value="ThrE_Dicarb/AminoAcid_Exp"/>
</dbReference>
<sequence>MDTWMERFQIPMLAGEILLTNGAEIFRVEQTIERMAQALGAERSDVLVVLSGIQASFSVQQQVYTYIRRVRMRRTGLRLIAQVNQISREFCNHTMSNEEASHQLHALLTAPSHTAPLRKAMASSCGALAFSLLFHLRLPIPLFYATLNGFLASLIVDLLNRWKIPEYLATFLTGFLLTCATLLYPQLDPSRLDRVLLAALFLLLPGVPLTTSIRELTNGDLISGTARMSEAMITLITIAAGVYTAFTLLPGRLL</sequence>
<evidence type="ECO:0000313" key="9">
    <source>
        <dbReference type="EMBL" id="MPM85034.1"/>
    </source>
</evidence>
<evidence type="ECO:0000256" key="6">
    <source>
        <dbReference type="ARBA" id="ARBA00034125"/>
    </source>
</evidence>
<dbReference type="GO" id="GO:0022857">
    <property type="term" value="F:transmembrane transporter activity"/>
    <property type="evidence" value="ECO:0007669"/>
    <property type="project" value="InterPro"/>
</dbReference>
<keyword evidence="5 7" id="KW-0472">Membrane</keyword>
<evidence type="ECO:0000256" key="1">
    <source>
        <dbReference type="ARBA" id="ARBA00004651"/>
    </source>
</evidence>
<gene>
    <name evidence="9" type="ORF">SDC9_132111</name>
</gene>
<feature type="domain" description="Threonine/serine exporter-like N-terminal" evidence="8">
    <location>
        <begin position="12"/>
        <end position="248"/>
    </location>
</feature>
<dbReference type="PANTHER" id="PTHR34390">
    <property type="entry name" value="UPF0442 PROTEIN YJJB-RELATED"/>
    <property type="match status" value="1"/>
</dbReference>
<reference evidence="9" key="1">
    <citation type="submission" date="2019-08" db="EMBL/GenBank/DDBJ databases">
        <authorList>
            <person name="Kucharzyk K."/>
            <person name="Murdoch R.W."/>
            <person name="Higgins S."/>
            <person name="Loffler F."/>
        </authorList>
    </citation>
    <scope>NUCLEOTIDE SEQUENCE</scope>
</reference>
<organism evidence="9">
    <name type="scientific">bioreactor metagenome</name>
    <dbReference type="NCBI Taxonomy" id="1076179"/>
    <lineage>
        <taxon>unclassified sequences</taxon>
        <taxon>metagenomes</taxon>
        <taxon>ecological metagenomes</taxon>
    </lineage>
</organism>
<dbReference type="GO" id="GO:0005886">
    <property type="term" value="C:plasma membrane"/>
    <property type="evidence" value="ECO:0007669"/>
    <property type="project" value="UniProtKB-SubCell"/>
</dbReference>
<evidence type="ECO:0000259" key="8">
    <source>
        <dbReference type="Pfam" id="PF06738"/>
    </source>
</evidence>
<keyword evidence="4 7" id="KW-1133">Transmembrane helix</keyword>
<dbReference type="EMBL" id="VSSQ01033445">
    <property type="protein sequence ID" value="MPM85034.1"/>
    <property type="molecule type" value="Genomic_DNA"/>
</dbReference>
<dbReference type="AlphaFoldDB" id="A0A645D6S0"/>
<keyword evidence="2" id="KW-1003">Cell membrane</keyword>
<name>A0A645D6S0_9ZZZZ</name>
<comment type="subcellular location">
    <subcellularLocation>
        <location evidence="1">Cell membrane</location>
        <topology evidence="1">Multi-pass membrane protein</topology>
    </subcellularLocation>
</comment>
<feature type="transmembrane region" description="Helical" evidence="7">
    <location>
        <begin position="167"/>
        <end position="185"/>
    </location>
</feature>
<dbReference type="Pfam" id="PF06738">
    <property type="entry name" value="ThrE"/>
    <property type="match status" value="1"/>
</dbReference>
<feature type="transmembrane region" description="Helical" evidence="7">
    <location>
        <begin position="231"/>
        <end position="249"/>
    </location>
</feature>
<evidence type="ECO:0000256" key="2">
    <source>
        <dbReference type="ARBA" id="ARBA00022475"/>
    </source>
</evidence>
<evidence type="ECO:0000256" key="5">
    <source>
        <dbReference type="ARBA" id="ARBA00023136"/>
    </source>
</evidence>
<accession>A0A645D6S0</accession>
<feature type="transmembrane region" description="Helical" evidence="7">
    <location>
        <begin position="192"/>
        <end position="211"/>
    </location>
</feature>
<proteinExistence type="inferred from homology"/>
<dbReference type="PANTHER" id="PTHR34390:SF2">
    <property type="entry name" value="SUCCINATE TRANSPORTER SUBUNIT YJJP-RELATED"/>
    <property type="match status" value="1"/>
</dbReference>
<comment type="similarity">
    <text evidence="6">Belongs to the ThrE exporter (TC 2.A.79) family.</text>
</comment>
<evidence type="ECO:0000256" key="7">
    <source>
        <dbReference type="SAM" id="Phobius"/>
    </source>
</evidence>
<evidence type="ECO:0000256" key="3">
    <source>
        <dbReference type="ARBA" id="ARBA00022692"/>
    </source>
</evidence>
<evidence type="ECO:0000256" key="4">
    <source>
        <dbReference type="ARBA" id="ARBA00022989"/>
    </source>
</evidence>
<comment type="caution">
    <text evidence="9">The sequence shown here is derived from an EMBL/GenBank/DDBJ whole genome shotgun (WGS) entry which is preliminary data.</text>
</comment>